<dbReference type="OrthoDB" id="47110at2759"/>
<feature type="non-terminal residue" evidence="2">
    <location>
        <position position="434"/>
    </location>
</feature>
<keyword evidence="3" id="KW-1185">Reference proteome</keyword>
<dbReference type="OMA" id="IAWEDEE"/>
<dbReference type="PROSITE" id="PS51184">
    <property type="entry name" value="JMJC"/>
    <property type="match status" value="1"/>
</dbReference>
<evidence type="ECO:0000313" key="2">
    <source>
        <dbReference type="EMBL" id="EJK49361.1"/>
    </source>
</evidence>
<evidence type="ECO:0000259" key="1">
    <source>
        <dbReference type="PROSITE" id="PS51184"/>
    </source>
</evidence>
<accession>K0RKC3</accession>
<organism evidence="2 3">
    <name type="scientific">Thalassiosira oceanica</name>
    <name type="common">Marine diatom</name>
    <dbReference type="NCBI Taxonomy" id="159749"/>
    <lineage>
        <taxon>Eukaryota</taxon>
        <taxon>Sar</taxon>
        <taxon>Stramenopiles</taxon>
        <taxon>Ochrophyta</taxon>
        <taxon>Bacillariophyta</taxon>
        <taxon>Coscinodiscophyceae</taxon>
        <taxon>Thalassiosirophycidae</taxon>
        <taxon>Thalassiosirales</taxon>
        <taxon>Thalassiosiraceae</taxon>
        <taxon>Thalassiosira</taxon>
    </lineage>
</organism>
<gene>
    <name evidence="2" type="ORF">THAOC_31769</name>
</gene>
<sequence>MRVGPLGRHGGNSRFAAMHTAVTCIIVLAVLSFSDAFSPSLVRRVSLEDYISSKPGEYEELPVVIAGVVSPEETEALVDELIEVLGAQEVDLQRKIRRDGSPETEIYSMPLSETIDFIMDSSHDDAFFAFCEGLLPCSIPGSEILSRKLEAVRDAPFPGVPSWFDFFPRHLRPSDAVILAGAGASSTLHRDPFEWTGTSLCLEGTKIWRFVLPPADEQGGVEIVDRFLSSYRLESIAWEDEERGDPSDSTTIISAGWQSDLSLYDFVDEDFRTAFEWFEMEELDSDVFEVNLERAAVDGSSLKPSMETLDALNGIRGTKGGASEPNFVTAIQRPGDLLIIPAHCWHQTYGPVPSIAIASQRFDSSIARRVIDHILSVSKTDTRNLPQLLKMHHFEDGDGEEVVRVVESVSDLYLVHITTTQAPAMGDEVEIGVY</sequence>
<feature type="domain" description="JmjC" evidence="1">
    <location>
        <begin position="144"/>
        <end position="378"/>
    </location>
</feature>
<dbReference type="AlphaFoldDB" id="K0RKC3"/>
<reference evidence="2 3" key="1">
    <citation type="journal article" date="2012" name="Genome Biol.">
        <title>Genome and low-iron response of an oceanic diatom adapted to chronic iron limitation.</title>
        <authorList>
            <person name="Lommer M."/>
            <person name="Specht M."/>
            <person name="Roy A.S."/>
            <person name="Kraemer L."/>
            <person name="Andreson R."/>
            <person name="Gutowska M.A."/>
            <person name="Wolf J."/>
            <person name="Bergner S.V."/>
            <person name="Schilhabel M.B."/>
            <person name="Klostermeier U.C."/>
            <person name="Beiko R.G."/>
            <person name="Rosenstiel P."/>
            <person name="Hippler M."/>
            <person name="Laroche J."/>
        </authorList>
    </citation>
    <scope>NUCLEOTIDE SEQUENCE [LARGE SCALE GENOMIC DNA]</scope>
    <source>
        <strain evidence="2 3">CCMP1005</strain>
    </source>
</reference>
<dbReference type="eggNOG" id="KOG2382">
    <property type="taxonomic scope" value="Eukaryota"/>
</dbReference>
<dbReference type="InterPro" id="IPR003347">
    <property type="entry name" value="JmjC_dom"/>
</dbReference>
<dbReference type="SUPFAM" id="SSF51197">
    <property type="entry name" value="Clavaminate synthase-like"/>
    <property type="match status" value="1"/>
</dbReference>
<protein>
    <recommendedName>
        <fullName evidence="1">JmjC domain-containing protein</fullName>
    </recommendedName>
</protein>
<dbReference type="EMBL" id="AGNL01044868">
    <property type="protein sequence ID" value="EJK49361.1"/>
    <property type="molecule type" value="Genomic_DNA"/>
</dbReference>
<dbReference type="Proteomes" id="UP000266841">
    <property type="component" value="Unassembled WGS sequence"/>
</dbReference>
<evidence type="ECO:0000313" key="3">
    <source>
        <dbReference type="Proteomes" id="UP000266841"/>
    </source>
</evidence>
<name>K0RKC3_THAOC</name>
<proteinExistence type="predicted"/>
<comment type="caution">
    <text evidence="2">The sequence shown here is derived from an EMBL/GenBank/DDBJ whole genome shotgun (WGS) entry which is preliminary data.</text>
</comment>
<dbReference type="Gene3D" id="2.60.120.650">
    <property type="entry name" value="Cupin"/>
    <property type="match status" value="1"/>
</dbReference>